<dbReference type="PROSITE" id="PS51459">
    <property type="entry name" value="FIDO"/>
    <property type="match status" value="1"/>
</dbReference>
<gene>
    <name evidence="2" type="ORF">OBE_06866</name>
</gene>
<dbReference type="PANTHER" id="PTHR13504:SF38">
    <property type="entry name" value="FIDO DOMAIN-CONTAINING PROTEIN"/>
    <property type="match status" value="1"/>
</dbReference>
<dbReference type="EMBL" id="AJWZ01004730">
    <property type="protein sequence ID" value="EKC64582.1"/>
    <property type="molecule type" value="Genomic_DNA"/>
</dbReference>
<dbReference type="Gene3D" id="1.10.3290.10">
    <property type="entry name" value="Fido-like domain"/>
    <property type="match status" value="1"/>
</dbReference>
<dbReference type="AlphaFoldDB" id="K1SVN0"/>
<evidence type="ECO:0000259" key="1">
    <source>
        <dbReference type="PROSITE" id="PS51459"/>
    </source>
</evidence>
<dbReference type="InterPro" id="IPR040198">
    <property type="entry name" value="Fido_containing"/>
</dbReference>
<proteinExistence type="predicted"/>
<dbReference type="InterPro" id="IPR036597">
    <property type="entry name" value="Fido-like_dom_sf"/>
</dbReference>
<dbReference type="PANTHER" id="PTHR13504">
    <property type="entry name" value="FIDO DOMAIN-CONTAINING PROTEIN DDB_G0283145"/>
    <property type="match status" value="1"/>
</dbReference>
<reference evidence="2" key="1">
    <citation type="journal article" date="2013" name="Environ. Microbiol.">
        <title>Microbiota from the distal guts of lean and obese adolescents exhibit partial functional redundancy besides clear differences in community structure.</title>
        <authorList>
            <person name="Ferrer M."/>
            <person name="Ruiz A."/>
            <person name="Lanza F."/>
            <person name="Haange S.B."/>
            <person name="Oberbach A."/>
            <person name="Till H."/>
            <person name="Bargiela R."/>
            <person name="Campoy C."/>
            <person name="Segura M.T."/>
            <person name="Richter M."/>
            <person name="von Bergen M."/>
            <person name="Seifert J."/>
            <person name="Suarez A."/>
        </authorList>
    </citation>
    <scope>NUCLEOTIDE SEQUENCE</scope>
</reference>
<sequence length="379" mass="45042">MLDNNTKLKMEDGRYLYFNKEYLDFYKQELLNVLDGQDYMQSLKFAKKMMMSQEIKANNTIEGIKDDLSVIDEVIKKIKSPISERERKRIINLFHGYQYILNNSDINKDNLRRLYDILSDGILLEQDRVRMGEYYRSAPVYILKGNRLDAYPYMGMDSDRIDDYMDQFFAYANKDDCDNEMDVFIKSQIMHFYFVYIHPYFDVNGRTSRTVSMWYLLNHESYPYIIFNRAVSFAQRKYEQNIVNARNTGNATLFLKYMLVQVEKELEKEYLIHSIKESSGISFNKEQSQMLEYLLTMKGNITAKDLSSIYNNYNAKRRVDLIFDEKIYPLLEMGILVNKGDTKGFITNKKHNMNLGINKKYVKDVDPQKVKNLQLDKYI</sequence>
<dbReference type="InterPro" id="IPR003812">
    <property type="entry name" value="Fido"/>
</dbReference>
<accession>K1SVN0</accession>
<feature type="domain" description="Fido" evidence="1">
    <location>
        <begin position="106"/>
        <end position="260"/>
    </location>
</feature>
<organism evidence="2">
    <name type="scientific">human gut metagenome</name>
    <dbReference type="NCBI Taxonomy" id="408170"/>
    <lineage>
        <taxon>unclassified sequences</taxon>
        <taxon>metagenomes</taxon>
        <taxon>organismal metagenomes</taxon>
    </lineage>
</organism>
<dbReference type="SUPFAM" id="SSF140931">
    <property type="entry name" value="Fic-like"/>
    <property type="match status" value="1"/>
</dbReference>
<evidence type="ECO:0000313" key="2">
    <source>
        <dbReference type="EMBL" id="EKC64582.1"/>
    </source>
</evidence>
<name>K1SVN0_9ZZZZ</name>
<comment type="caution">
    <text evidence="2">The sequence shown here is derived from an EMBL/GenBank/DDBJ whole genome shotgun (WGS) entry which is preliminary data.</text>
</comment>
<protein>
    <submittedName>
        <fullName evidence="2">Protein containing Filamentation induced by cAMP/death on curing, related domain protein</fullName>
    </submittedName>
</protein>
<dbReference type="Pfam" id="PF02661">
    <property type="entry name" value="Fic"/>
    <property type="match status" value="1"/>
</dbReference>